<dbReference type="Pfam" id="PF21982">
    <property type="entry name" value="RecX_HTH1"/>
    <property type="match status" value="1"/>
</dbReference>
<dbReference type="PANTHER" id="PTHR33602:SF1">
    <property type="entry name" value="REGULATORY PROTEIN RECX FAMILY PROTEIN"/>
    <property type="match status" value="1"/>
</dbReference>
<proteinExistence type="inferred from homology"/>
<keyword evidence="10" id="KW-1185">Reference proteome</keyword>
<comment type="function">
    <text evidence="5">Modulates RecA activity.</text>
</comment>
<feature type="domain" description="RecX second three-helical" evidence="6">
    <location>
        <begin position="54"/>
        <end position="94"/>
    </location>
</feature>
<dbReference type="Pfam" id="PF21981">
    <property type="entry name" value="RecX_HTH3"/>
    <property type="match status" value="1"/>
</dbReference>
<name>A0A366CT22_9GAMM</name>
<dbReference type="InterPro" id="IPR053924">
    <property type="entry name" value="RecX_HTH_2nd"/>
</dbReference>
<dbReference type="InterPro" id="IPR053926">
    <property type="entry name" value="RecX_HTH_1st"/>
</dbReference>
<dbReference type="RefSeq" id="WP_113875898.1">
    <property type="nucleotide sequence ID" value="NZ_QNRF01000018.1"/>
</dbReference>
<evidence type="ECO:0000256" key="2">
    <source>
        <dbReference type="ARBA" id="ARBA00009695"/>
    </source>
</evidence>
<evidence type="ECO:0000256" key="4">
    <source>
        <dbReference type="ARBA" id="ARBA00022490"/>
    </source>
</evidence>
<reference evidence="9 10" key="1">
    <citation type="submission" date="2018-06" db="EMBL/GenBank/DDBJ databases">
        <title>Genomic Encyclopedia of Type Strains, Phase III (KMG-III): the genomes of soil and plant-associated and newly described type strains.</title>
        <authorList>
            <person name="Whitman W."/>
        </authorList>
    </citation>
    <scope>NUCLEOTIDE SEQUENCE [LARGE SCALE GENOMIC DNA]</scope>
    <source>
        <strain evidence="9 10">CECT 7732</strain>
    </source>
</reference>
<evidence type="ECO:0000256" key="3">
    <source>
        <dbReference type="ARBA" id="ARBA00018111"/>
    </source>
</evidence>
<dbReference type="Proteomes" id="UP000252086">
    <property type="component" value="Unassembled WGS sequence"/>
</dbReference>
<sequence length="151" mass="17617">MNTPQLTTYDHALLLLNQREHACAEVAAKLKQKGHSEEDIDNVIHQLKELNYLNDERFAEIYVRSKANRSLGPTRIRQELIQKGLSSDIAKNALEEAECDWYELAKDAKIRKFGEQPPQDFKEKSKQMRHLQYRGFDYDQIQYAMSSSDLD</sequence>
<comment type="similarity">
    <text evidence="2 5">Belongs to the RecX family.</text>
</comment>
<dbReference type="InterPro" id="IPR036388">
    <property type="entry name" value="WH-like_DNA-bd_sf"/>
</dbReference>
<evidence type="ECO:0000256" key="5">
    <source>
        <dbReference type="HAMAP-Rule" id="MF_01114"/>
    </source>
</evidence>
<protein>
    <recommendedName>
        <fullName evidence="3 5">Regulatory protein RecX</fullName>
    </recommendedName>
</protein>
<accession>A0A366CT22</accession>
<dbReference type="GO" id="GO:0006282">
    <property type="term" value="P:regulation of DNA repair"/>
    <property type="evidence" value="ECO:0007669"/>
    <property type="project" value="UniProtKB-UniRule"/>
</dbReference>
<dbReference type="OrthoDB" id="7066780at2"/>
<dbReference type="PANTHER" id="PTHR33602">
    <property type="entry name" value="REGULATORY PROTEIN RECX FAMILY PROTEIN"/>
    <property type="match status" value="1"/>
</dbReference>
<dbReference type="InterPro" id="IPR003783">
    <property type="entry name" value="Regulatory_RecX"/>
</dbReference>
<gene>
    <name evidence="5" type="primary">recX</name>
    <name evidence="9" type="ORF">DFP76_1183</name>
</gene>
<dbReference type="Pfam" id="PF02631">
    <property type="entry name" value="RecX_HTH2"/>
    <property type="match status" value="1"/>
</dbReference>
<evidence type="ECO:0000256" key="1">
    <source>
        <dbReference type="ARBA" id="ARBA00004496"/>
    </source>
</evidence>
<evidence type="ECO:0000259" key="6">
    <source>
        <dbReference type="Pfam" id="PF02631"/>
    </source>
</evidence>
<comment type="caution">
    <text evidence="9">The sequence shown here is derived from an EMBL/GenBank/DDBJ whole genome shotgun (WGS) entry which is preliminary data.</text>
</comment>
<comment type="subcellular location">
    <subcellularLocation>
        <location evidence="1 5">Cytoplasm</location>
    </subcellularLocation>
</comment>
<evidence type="ECO:0000259" key="8">
    <source>
        <dbReference type="Pfam" id="PF21982"/>
    </source>
</evidence>
<keyword evidence="4 5" id="KW-0963">Cytoplasm</keyword>
<feature type="domain" description="RecX third three-helical" evidence="7">
    <location>
        <begin position="100"/>
        <end position="145"/>
    </location>
</feature>
<dbReference type="Gene3D" id="1.10.10.10">
    <property type="entry name" value="Winged helix-like DNA-binding domain superfamily/Winged helix DNA-binding domain"/>
    <property type="match status" value="3"/>
</dbReference>
<organism evidence="9 10">
    <name type="scientific">Marinomonas aquiplantarum</name>
    <dbReference type="NCBI Taxonomy" id="491951"/>
    <lineage>
        <taxon>Bacteria</taxon>
        <taxon>Pseudomonadati</taxon>
        <taxon>Pseudomonadota</taxon>
        <taxon>Gammaproteobacteria</taxon>
        <taxon>Oceanospirillales</taxon>
        <taxon>Oceanospirillaceae</taxon>
        <taxon>Marinomonas</taxon>
    </lineage>
</organism>
<evidence type="ECO:0000313" key="10">
    <source>
        <dbReference type="Proteomes" id="UP000252086"/>
    </source>
</evidence>
<evidence type="ECO:0000313" key="9">
    <source>
        <dbReference type="EMBL" id="RBO78345.1"/>
    </source>
</evidence>
<dbReference type="InterPro" id="IPR053925">
    <property type="entry name" value="RecX_HTH_3rd"/>
</dbReference>
<dbReference type="AlphaFoldDB" id="A0A366CT22"/>
<feature type="domain" description="RecX first three-helical" evidence="8">
    <location>
        <begin position="9"/>
        <end position="47"/>
    </location>
</feature>
<dbReference type="EMBL" id="QNRF01000018">
    <property type="protein sequence ID" value="RBO78345.1"/>
    <property type="molecule type" value="Genomic_DNA"/>
</dbReference>
<dbReference type="HAMAP" id="MF_01114">
    <property type="entry name" value="RecX"/>
    <property type="match status" value="1"/>
</dbReference>
<dbReference type="GO" id="GO:0005737">
    <property type="term" value="C:cytoplasm"/>
    <property type="evidence" value="ECO:0007669"/>
    <property type="project" value="UniProtKB-SubCell"/>
</dbReference>
<evidence type="ECO:0000259" key="7">
    <source>
        <dbReference type="Pfam" id="PF21981"/>
    </source>
</evidence>